<dbReference type="InterPro" id="IPR014710">
    <property type="entry name" value="RmlC-like_jellyroll"/>
</dbReference>
<dbReference type="RefSeq" id="WP_173163665.1">
    <property type="nucleotide sequence ID" value="NZ_AP022871.1"/>
</dbReference>
<dbReference type="SUPFAM" id="SSF51182">
    <property type="entry name" value="RmlC-like cupins"/>
    <property type="match status" value="1"/>
</dbReference>
<keyword evidence="4" id="KW-1185">Reference proteome</keyword>
<dbReference type="Gene3D" id="2.60.120.10">
    <property type="entry name" value="Jelly Rolls"/>
    <property type="match status" value="2"/>
</dbReference>
<dbReference type="AlphaFoldDB" id="A0A6F8YYV4"/>
<reference evidence="3 4" key="1">
    <citation type="submission" date="2020-03" db="EMBL/GenBank/DDBJ databases">
        <title>Whole genome shotgun sequence of Phytohabitans suffuscus NBRC 105367.</title>
        <authorList>
            <person name="Komaki H."/>
            <person name="Tamura T."/>
        </authorList>
    </citation>
    <scope>NUCLEOTIDE SEQUENCE [LARGE SCALE GENOMIC DNA]</scope>
    <source>
        <strain evidence="3 4">NBRC 105367</strain>
    </source>
</reference>
<dbReference type="GO" id="GO:0016853">
    <property type="term" value="F:isomerase activity"/>
    <property type="evidence" value="ECO:0007669"/>
    <property type="project" value="UniProtKB-KW"/>
</dbReference>
<name>A0A6F8YYV4_9ACTN</name>
<dbReference type="InterPro" id="IPR011051">
    <property type="entry name" value="RmlC_Cupin_sf"/>
</dbReference>
<reference evidence="3 4" key="2">
    <citation type="submission" date="2020-03" db="EMBL/GenBank/DDBJ databases">
        <authorList>
            <person name="Ichikawa N."/>
            <person name="Kimura A."/>
            <person name="Kitahashi Y."/>
            <person name="Uohara A."/>
        </authorList>
    </citation>
    <scope>NUCLEOTIDE SEQUENCE [LARGE SCALE GENOMIC DNA]</scope>
    <source>
        <strain evidence="3 4">NBRC 105367</strain>
    </source>
</reference>
<dbReference type="CDD" id="cd07010">
    <property type="entry name" value="cupin_PMI_type_I_N_bac"/>
    <property type="match status" value="1"/>
</dbReference>
<keyword evidence="1" id="KW-0479">Metal-binding</keyword>
<keyword evidence="2" id="KW-0862">Zinc</keyword>
<evidence type="ECO:0000256" key="2">
    <source>
        <dbReference type="ARBA" id="ARBA00022833"/>
    </source>
</evidence>
<sequence length="339" mass="36020">MSLTLLPANTPRSFYRGSGRIHRFRGIAAPDDPYYPEDWVGSTTSRFGQAPAGLTVLPDGGLLADAIAARPQWWLGAAHVAAYGADPAILVKLLDAGQRLPLHVHPDRRFAGDHLSSPYGKSEAWVIVEARPDAVVHLGFARDVPAARLAGWVAEQRIDEMLAATNRVPVRAGDAVVCPAGLPHAIGEGVFLVEVQEPTDFSVLLEWAGFTDGPEAGHLGLGYELALSCVDRQAWAPDRLAGLGGTRPGGRTGVRRLFPDLADPFFAAERLRPDPVSELEPSFSVVVVTGGAGTLEAEHERPLPVRAGDTVLVPYGAGRGTLRGQVEAVRCKPGGSVHI</sequence>
<dbReference type="KEGG" id="psuu:Psuf_083340"/>
<keyword evidence="3" id="KW-0413">Isomerase</keyword>
<dbReference type="Proteomes" id="UP000503011">
    <property type="component" value="Chromosome"/>
</dbReference>
<accession>A0A6F8YYV4</accession>
<evidence type="ECO:0000313" key="3">
    <source>
        <dbReference type="EMBL" id="BCB91021.1"/>
    </source>
</evidence>
<protein>
    <submittedName>
        <fullName evidence="3">Mannose-6-phosphate isomerase</fullName>
    </submittedName>
</protein>
<dbReference type="GO" id="GO:0046872">
    <property type="term" value="F:metal ion binding"/>
    <property type="evidence" value="ECO:0007669"/>
    <property type="project" value="UniProtKB-KW"/>
</dbReference>
<evidence type="ECO:0000256" key="1">
    <source>
        <dbReference type="ARBA" id="ARBA00022723"/>
    </source>
</evidence>
<evidence type="ECO:0000313" key="4">
    <source>
        <dbReference type="Proteomes" id="UP000503011"/>
    </source>
</evidence>
<organism evidence="3 4">
    <name type="scientific">Phytohabitans suffuscus</name>
    <dbReference type="NCBI Taxonomy" id="624315"/>
    <lineage>
        <taxon>Bacteria</taxon>
        <taxon>Bacillati</taxon>
        <taxon>Actinomycetota</taxon>
        <taxon>Actinomycetes</taxon>
        <taxon>Micromonosporales</taxon>
        <taxon>Micromonosporaceae</taxon>
    </lineage>
</organism>
<dbReference type="PANTHER" id="PTHR42742:SF3">
    <property type="entry name" value="FRUCTOKINASE"/>
    <property type="match status" value="1"/>
</dbReference>
<dbReference type="EMBL" id="AP022871">
    <property type="protein sequence ID" value="BCB91021.1"/>
    <property type="molecule type" value="Genomic_DNA"/>
</dbReference>
<dbReference type="InterPro" id="IPR051804">
    <property type="entry name" value="Carb_Metab_Reg_Kinase/Isom"/>
</dbReference>
<dbReference type="PANTHER" id="PTHR42742">
    <property type="entry name" value="TRANSCRIPTIONAL REPRESSOR MPRA"/>
    <property type="match status" value="1"/>
</dbReference>
<gene>
    <name evidence="3" type="primary">manA_2</name>
    <name evidence="3" type="ORF">Psuf_083340</name>
</gene>
<proteinExistence type="predicted"/>